<dbReference type="GO" id="GO:0000981">
    <property type="term" value="F:DNA-binding transcription factor activity, RNA polymerase II-specific"/>
    <property type="evidence" value="ECO:0007669"/>
    <property type="project" value="InterPro"/>
</dbReference>
<dbReference type="CDD" id="cd00067">
    <property type="entry name" value="GAL4"/>
    <property type="match status" value="1"/>
</dbReference>
<evidence type="ECO:0000256" key="6">
    <source>
        <dbReference type="ARBA" id="ARBA00023242"/>
    </source>
</evidence>
<feature type="compositionally biased region" description="Polar residues" evidence="7">
    <location>
        <begin position="63"/>
        <end position="83"/>
    </location>
</feature>
<evidence type="ECO:0000256" key="2">
    <source>
        <dbReference type="ARBA" id="ARBA00022833"/>
    </source>
</evidence>
<dbReference type="InterPro" id="IPR036864">
    <property type="entry name" value="Zn2-C6_fun-type_DNA-bd_sf"/>
</dbReference>
<dbReference type="GO" id="GO:0006351">
    <property type="term" value="P:DNA-templated transcription"/>
    <property type="evidence" value="ECO:0007669"/>
    <property type="project" value="InterPro"/>
</dbReference>
<organism evidence="9 10">
    <name type="scientific">Amorphotheca resinae ATCC 22711</name>
    <dbReference type="NCBI Taxonomy" id="857342"/>
    <lineage>
        <taxon>Eukaryota</taxon>
        <taxon>Fungi</taxon>
        <taxon>Dikarya</taxon>
        <taxon>Ascomycota</taxon>
        <taxon>Pezizomycotina</taxon>
        <taxon>Leotiomycetes</taxon>
        <taxon>Helotiales</taxon>
        <taxon>Amorphothecaceae</taxon>
        <taxon>Amorphotheca</taxon>
    </lineage>
</organism>
<keyword evidence="6" id="KW-0539">Nucleus</keyword>
<evidence type="ECO:0000256" key="5">
    <source>
        <dbReference type="ARBA" id="ARBA00023163"/>
    </source>
</evidence>
<feature type="domain" description="Zn(2)-C6 fungal-type" evidence="8">
    <location>
        <begin position="12"/>
        <end position="43"/>
    </location>
</feature>
<evidence type="ECO:0000313" key="9">
    <source>
        <dbReference type="EMBL" id="PSS12176.1"/>
    </source>
</evidence>
<feature type="compositionally biased region" description="Polar residues" evidence="7">
    <location>
        <begin position="116"/>
        <end position="133"/>
    </location>
</feature>
<dbReference type="GO" id="GO:0008270">
    <property type="term" value="F:zinc ion binding"/>
    <property type="evidence" value="ECO:0007669"/>
    <property type="project" value="InterPro"/>
</dbReference>
<dbReference type="EMBL" id="KZ679015">
    <property type="protein sequence ID" value="PSS12176.1"/>
    <property type="molecule type" value="Genomic_DNA"/>
</dbReference>
<keyword evidence="2" id="KW-0862">Zinc</keyword>
<sequence length="722" mass="80725">MSTRPRLRAKAACRVCNARRVRCDAMESQPCTNCKASGAVCELIKSRRGRYERGAARSRALAQASTANRNDTTTLPSSFSGSTDIQHATLDAPSWERPSTTFSTERANIAHDDLYSSGSSNEFPATTPETVHSGSVDREGESTVFLGESNSISAVRDTGTAFNDEGRSPGERSKLQYPLTLVLSGKGLANAYESRPQAAKVKQLIEDSAFTFPSDEICKVLFSAYFAWFHPCYPIIDRVAFSRAYRSKTISPLLLQAVLFVGTSHCSEKTLRDVGVPDRHSARSDFYNRAKSLYDADYNTDKVTVCQALFLMSFWRAGPLLEKDTRHWLGAAISLAQTKGMHRSTTNNNSVDETLRKKIWWSLYVRDRQCSAALGLPIRIRDEDCDIDLLDVSDFDNEDTDGLDPFWGSQKLEHVLYAVQITRLARLLGKIVLREFSPKNGLNSAIDRATLKEELMKWEDDLSPEMRSNRTADSFWVSMLHISYSNLYILLYRSAYLGSKEKGDQDGGSFALQAASRITRITEDMLSQDLIQHGNVHLITSIFNALCIHTIHIRRSENTARKLAENRAQLCLLGLKELQRTWDITNWVLQLFFQFLEKSIAKKLQSVDTEDVPCEPAAAHGPSSPQNGHPYGPEKTTDPSQRPALEGTPHVNDRGWINRSADQVNSSAAGLDFTVDIFGTQEAEDFSNFQLQPDLYNGNNWVNGDLDEYYNSMAPHQEGMGV</sequence>
<evidence type="ECO:0000259" key="8">
    <source>
        <dbReference type="PROSITE" id="PS50048"/>
    </source>
</evidence>
<protein>
    <recommendedName>
        <fullName evidence="8">Zn(2)-C6 fungal-type domain-containing protein</fullName>
    </recommendedName>
</protein>
<dbReference type="CDD" id="cd12148">
    <property type="entry name" value="fungal_TF_MHR"/>
    <property type="match status" value="1"/>
</dbReference>
<dbReference type="STRING" id="857342.A0A2T3AU30"/>
<reference evidence="9 10" key="1">
    <citation type="journal article" date="2018" name="New Phytol.">
        <title>Comparative genomics and transcriptomics depict ericoid mycorrhizal fungi as versatile saprotrophs and plant mutualists.</title>
        <authorList>
            <person name="Martino E."/>
            <person name="Morin E."/>
            <person name="Grelet G.A."/>
            <person name="Kuo A."/>
            <person name="Kohler A."/>
            <person name="Daghino S."/>
            <person name="Barry K.W."/>
            <person name="Cichocki N."/>
            <person name="Clum A."/>
            <person name="Dockter R.B."/>
            <person name="Hainaut M."/>
            <person name="Kuo R.C."/>
            <person name="LaButti K."/>
            <person name="Lindahl B.D."/>
            <person name="Lindquist E.A."/>
            <person name="Lipzen A."/>
            <person name="Khouja H.R."/>
            <person name="Magnuson J."/>
            <person name="Murat C."/>
            <person name="Ohm R.A."/>
            <person name="Singer S.W."/>
            <person name="Spatafora J.W."/>
            <person name="Wang M."/>
            <person name="Veneault-Fourrey C."/>
            <person name="Henrissat B."/>
            <person name="Grigoriev I.V."/>
            <person name="Martin F.M."/>
            <person name="Perotto S."/>
        </authorList>
    </citation>
    <scope>NUCLEOTIDE SEQUENCE [LARGE SCALE GENOMIC DNA]</scope>
    <source>
        <strain evidence="9 10">ATCC 22711</strain>
    </source>
</reference>
<keyword evidence="4" id="KW-0238">DNA-binding</keyword>
<dbReference type="PANTHER" id="PTHR47171">
    <property type="entry name" value="FARA-RELATED"/>
    <property type="match status" value="1"/>
</dbReference>
<dbReference type="InterPro" id="IPR007219">
    <property type="entry name" value="XnlR_reg_dom"/>
</dbReference>
<dbReference type="Pfam" id="PF04082">
    <property type="entry name" value="Fungal_trans"/>
    <property type="match status" value="1"/>
</dbReference>
<evidence type="ECO:0000256" key="3">
    <source>
        <dbReference type="ARBA" id="ARBA00023015"/>
    </source>
</evidence>
<keyword evidence="1" id="KW-0479">Metal-binding</keyword>
<dbReference type="GeneID" id="36572569"/>
<dbReference type="OrthoDB" id="5121955at2759"/>
<dbReference type="InParanoid" id="A0A2T3AU30"/>
<dbReference type="Proteomes" id="UP000241818">
    <property type="component" value="Unassembled WGS sequence"/>
</dbReference>
<dbReference type="Pfam" id="PF00172">
    <property type="entry name" value="Zn_clus"/>
    <property type="match status" value="1"/>
</dbReference>
<evidence type="ECO:0000256" key="4">
    <source>
        <dbReference type="ARBA" id="ARBA00023125"/>
    </source>
</evidence>
<dbReference type="InterPro" id="IPR001138">
    <property type="entry name" value="Zn2Cys6_DnaBD"/>
</dbReference>
<evidence type="ECO:0000256" key="1">
    <source>
        <dbReference type="ARBA" id="ARBA00022723"/>
    </source>
</evidence>
<feature type="region of interest" description="Disordered" evidence="7">
    <location>
        <begin position="612"/>
        <end position="656"/>
    </location>
</feature>
<dbReference type="InterPro" id="IPR052073">
    <property type="entry name" value="Amide_Lactam_Regulators"/>
</dbReference>
<keyword evidence="10" id="KW-1185">Reference proteome</keyword>
<dbReference type="PROSITE" id="PS50048">
    <property type="entry name" value="ZN2_CY6_FUNGAL_2"/>
    <property type="match status" value="1"/>
</dbReference>
<feature type="region of interest" description="Disordered" evidence="7">
    <location>
        <begin position="61"/>
        <end position="83"/>
    </location>
</feature>
<dbReference type="SMART" id="SM00066">
    <property type="entry name" value="GAL4"/>
    <property type="match status" value="1"/>
</dbReference>
<name>A0A2T3AU30_AMORE</name>
<keyword evidence="3" id="KW-0805">Transcription regulation</keyword>
<dbReference type="RefSeq" id="XP_024718174.1">
    <property type="nucleotide sequence ID" value="XM_024864488.1"/>
</dbReference>
<dbReference type="PANTHER" id="PTHR47171:SF1">
    <property type="entry name" value="ZN(II)2CYS6 TRANSCRIPTION FACTOR (EUROFUNG)"/>
    <property type="match status" value="1"/>
</dbReference>
<accession>A0A2T3AU30</accession>
<dbReference type="SUPFAM" id="SSF57701">
    <property type="entry name" value="Zn2/Cys6 DNA-binding domain"/>
    <property type="match status" value="1"/>
</dbReference>
<dbReference type="AlphaFoldDB" id="A0A2T3AU30"/>
<dbReference type="GO" id="GO:0003677">
    <property type="term" value="F:DNA binding"/>
    <property type="evidence" value="ECO:0007669"/>
    <property type="project" value="UniProtKB-KW"/>
</dbReference>
<feature type="region of interest" description="Disordered" evidence="7">
    <location>
        <begin position="115"/>
        <end position="138"/>
    </location>
</feature>
<dbReference type="SMART" id="SM00906">
    <property type="entry name" value="Fungal_trans"/>
    <property type="match status" value="1"/>
</dbReference>
<evidence type="ECO:0000313" key="10">
    <source>
        <dbReference type="Proteomes" id="UP000241818"/>
    </source>
</evidence>
<keyword evidence="5" id="KW-0804">Transcription</keyword>
<proteinExistence type="predicted"/>
<gene>
    <name evidence="9" type="ORF">M430DRAFT_21283</name>
</gene>
<evidence type="ECO:0000256" key="7">
    <source>
        <dbReference type="SAM" id="MobiDB-lite"/>
    </source>
</evidence>
<dbReference type="Gene3D" id="4.10.240.10">
    <property type="entry name" value="Zn(2)-C6 fungal-type DNA-binding domain"/>
    <property type="match status" value="1"/>
</dbReference>